<comment type="similarity">
    <text evidence="2 16">Belongs to the complex I subunit 4 family.</text>
</comment>
<evidence type="ECO:0000256" key="7">
    <source>
        <dbReference type="ARBA" id="ARBA00022692"/>
    </source>
</evidence>
<dbReference type="InterPro" id="IPR010227">
    <property type="entry name" value="NADH_Q_OxRdtase_chainM/4"/>
</dbReference>
<feature type="transmembrane region" description="Helical" evidence="16">
    <location>
        <begin position="189"/>
        <end position="212"/>
    </location>
</feature>
<feature type="transmembrane region" description="Helical" evidence="16">
    <location>
        <begin position="149"/>
        <end position="169"/>
    </location>
</feature>
<feature type="transmembrane region" description="Helical" evidence="16">
    <location>
        <begin position="435"/>
        <end position="458"/>
    </location>
</feature>
<evidence type="ECO:0000256" key="2">
    <source>
        <dbReference type="ARBA" id="ARBA00009025"/>
    </source>
</evidence>
<evidence type="ECO:0000256" key="12">
    <source>
        <dbReference type="ARBA" id="ARBA00023075"/>
    </source>
</evidence>
<dbReference type="PANTHER" id="PTHR43507">
    <property type="entry name" value="NADH-UBIQUINONE OXIDOREDUCTASE CHAIN 4"/>
    <property type="match status" value="1"/>
</dbReference>
<dbReference type="GO" id="GO:0003954">
    <property type="term" value="F:NADH dehydrogenase activity"/>
    <property type="evidence" value="ECO:0007669"/>
    <property type="project" value="TreeGrafter"/>
</dbReference>
<dbReference type="GO" id="GO:0008137">
    <property type="term" value="F:NADH dehydrogenase (ubiquinone) activity"/>
    <property type="evidence" value="ECO:0007669"/>
    <property type="project" value="UniProtKB-UniRule"/>
</dbReference>
<keyword evidence="12 16" id="KW-0830">Ubiquinone</keyword>
<keyword evidence="14 16" id="KW-0472">Membrane</keyword>
<dbReference type="InterPro" id="IPR000260">
    <property type="entry name" value="NADH4_N"/>
</dbReference>
<gene>
    <name evidence="19" type="primary">NAD4</name>
    <name evidence="20" type="synonym">ND4</name>
</gene>
<evidence type="ECO:0000256" key="14">
    <source>
        <dbReference type="ARBA" id="ARBA00023136"/>
    </source>
</evidence>
<dbReference type="GO" id="GO:0031966">
    <property type="term" value="C:mitochondrial membrane"/>
    <property type="evidence" value="ECO:0007669"/>
    <property type="project" value="UniProtKB-SubCell"/>
</dbReference>
<comment type="subcellular location">
    <subcellularLocation>
        <location evidence="1 16">Mitochondrion membrane</location>
        <topology evidence="1 16">Multi-pass membrane protein</topology>
    </subcellularLocation>
</comment>
<feature type="transmembrane region" description="Helical" evidence="16">
    <location>
        <begin position="309"/>
        <end position="329"/>
    </location>
</feature>
<evidence type="ECO:0000256" key="11">
    <source>
        <dbReference type="ARBA" id="ARBA00023027"/>
    </source>
</evidence>
<feature type="domain" description="NADH:quinone oxidoreductase/Mrp antiporter transmembrane" evidence="17">
    <location>
        <begin position="112"/>
        <end position="403"/>
    </location>
</feature>
<keyword evidence="7 16" id="KW-0812">Transmembrane</keyword>
<evidence type="ECO:0000256" key="15">
    <source>
        <dbReference type="ARBA" id="ARBA00049551"/>
    </source>
</evidence>
<dbReference type="KEGG" id="clv:8890004"/>
<proteinExistence type="inferred from homology"/>
<dbReference type="OrthoDB" id="564260at2759"/>
<reference evidence="20" key="4">
    <citation type="journal article" date="2015" name="Mitochondrial DNA">
        <title>The complete mitochondrial genome of the ice pigeon (Columba livia breed ice).</title>
        <authorList>
            <person name="Zhang R.H."/>
            <person name="He W.X."/>
        </authorList>
    </citation>
    <scope>NUCLEOTIDE SEQUENCE</scope>
</reference>
<evidence type="ECO:0000256" key="8">
    <source>
        <dbReference type="ARBA" id="ARBA00022967"/>
    </source>
</evidence>
<evidence type="ECO:0000313" key="19">
    <source>
        <dbReference type="EMBL" id="ADD62362.1"/>
    </source>
</evidence>
<dbReference type="GO" id="GO:0015990">
    <property type="term" value="P:electron transport coupled proton transport"/>
    <property type="evidence" value="ECO:0007669"/>
    <property type="project" value="TreeGrafter"/>
</dbReference>
<dbReference type="PANTHER" id="PTHR43507:SF20">
    <property type="entry name" value="NADH-UBIQUINONE OXIDOREDUCTASE CHAIN 4"/>
    <property type="match status" value="1"/>
</dbReference>
<evidence type="ECO:0000256" key="5">
    <source>
        <dbReference type="ARBA" id="ARBA00022448"/>
    </source>
</evidence>
<feature type="domain" description="NADH:ubiquinone oxidoreductase chain 4 N-terminal" evidence="18">
    <location>
        <begin position="1"/>
        <end position="108"/>
    </location>
</feature>
<keyword evidence="11 16" id="KW-0520">NAD</keyword>
<dbReference type="Pfam" id="PF01059">
    <property type="entry name" value="Oxidored_q5_N"/>
    <property type="match status" value="1"/>
</dbReference>
<evidence type="ECO:0000256" key="6">
    <source>
        <dbReference type="ARBA" id="ARBA00022660"/>
    </source>
</evidence>
<reference evidence="20" key="3">
    <citation type="submission" date="2014-12" db="EMBL/GenBank/DDBJ databases">
        <authorList>
            <person name="Zhang R."/>
            <person name="He W."/>
        </authorList>
    </citation>
    <scope>NUCLEOTIDE SEQUENCE</scope>
</reference>
<comment type="function">
    <text evidence="16">Core subunit of the mitochondrial membrane respiratory chain NADH dehydrogenase (Complex I) which catalyzes electron transfer from NADH through the respiratory chain, using ubiquinone as an electron acceptor. Essential for the catalytic activity and assembly of complex I.</text>
</comment>
<reference evidence="19" key="1">
    <citation type="journal article" date="2010" name="Genet. Mol. Res.">
        <title>Characterization of the complete mitochondrial genome of the Rock pigeon, Columba livia (Columbiformes: Columbidae).</title>
        <authorList>
            <person name="Kan X.Z."/>
            <person name="Li X.F."/>
            <person name="Zhang L.Q."/>
            <person name="Chen L."/>
            <person name="Qian C.J."/>
            <person name="Zhang X.W."/>
            <person name="Wang L."/>
        </authorList>
    </citation>
    <scope>NUCLEOTIDE SEQUENCE</scope>
    <source>
        <tissue evidence="19">Muscle</tissue>
    </source>
</reference>
<dbReference type="InterPro" id="IPR001750">
    <property type="entry name" value="ND/Mrp_TM"/>
</dbReference>
<dbReference type="EC" id="7.1.1.2" evidence="3 16"/>
<feature type="transmembrane region" description="Helical" evidence="16">
    <location>
        <begin position="117"/>
        <end position="137"/>
    </location>
</feature>
<feature type="transmembrane region" description="Helical" evidence="16">
    <location>
        <begin position="224"/>
        <end position="244"/>
    </location>
</feature>
<keyword evidence="8" id="KW-1278">Translocase</keyword>
<organism evidence="19">
    <name type="scientific">Columba livia</name>
    <name type="common">Rock dove</name>
    <dbReference type="NCBI Taxonomy" id="8932"/>
    <lineage>
        <taxon>Eukaryota</taxon>
        <taxon>Metazoa</taxon>
        <taxon>Chordata</taxon>
        <taxon>Craniata</taxon>
        <taxon>Vertebrata</taxon>
        <taxon>Euteleostomi</taxon>
        <taxon>Archelosauria</taxon>
        <taxon>Archosauria</taxon>
        <taxon>Dinosauria</taxon>
        <taxon>Saurischia</taxon>
        <taxon>Theropoda</taxon>
        <taxon>Coelurosauria</taxon>
        <taxon>Aves</taxon>
        <taxon>Neognathae</taxon>
        <taxon>Neoaves</taxon>
        <taxon>Columbimorphae</taxon>
        <taxon>Columbiformes</taxon>
        <taxon>Columbidae</taxon>
        <taxon>Columba</taxon>
    </lineage>
</organism>
<evidence type="ECO:0000256" key="3">
    <source>
        <dbReference type="ARBA" id="ARBA00012944"/>
    </source>
</evidence>
<evidence type="ECO:0000259" key="18">
    <source>
        <dbReference type="Pfam" id="PF01059"/>
    </source>
</evidence>
<keyword evidence="9 16" id="KW-0249">Electron transport</keyword>
<evidence type="ECO:0000256" key="1">
    <source>
        <dbReference type="ARBA" id="ARBA00004225"/>
    </source>
</evidence>
<feature type="transmembrane region" description="Helical" evidence="16">
    <location>
        <begin position="21"/>
        <end position="43"/>
    </location>
</feature>
<protein>
    <recommendedName>
        <fullName evidence="4 16">NADH-ubiquinone oxidoreductase chain 4</fullName>
        <ecNumber evidence="3 16">7.1.1.2</ecNumber>
    </recommendedName>
</protein>
<accession>D4PBQ7</accession>
<dbReference type="RefSeq" id="YP_003540717.1">
    <property type="nucleotide sequence ID" value="NC_013978.1"/>
</dbReference>
<keyword evidence="13 16" id="KW-0496">Mitochondrion</keyword>
<keyword evidence="10 16" id="KW-1133">Transmembrane helix</keyword>
<feature type="transmembrane region" description="Helical" evidence="16">
    <location>
        <begin position="63"/>
        <end position="82"/>
    </location>
</feature>
<dbReference type="GeneID" id="8890004"/>
<feature type="transmembrane region" description="Helical" evidence="16">
    <location>
        <begin position="256"/>
        <end position="277"/>
    </location>
</feature>
<evidence type="ECO:0000256" key="16">
    <source>
        <dbReference type="RuleBase" id="RU003297"/>
    </source>
</evidence>
<comment type="catalytic activity">
    <reaction evidence="15 16">
        <text>a ubiquinone + NADH + 5 H(+)(in) = a ubiquinol + NAD(+) + 4 H(+)(out)</text>
        <dbReference type="Rhea" id="RHEA:29091"/>
        <dbReference type="Rhea" id="RHEA-COMP:9565"/>
        <dbReference type="Rhea" id="RHEA-COMP:9566"/>
        <dbReference type="ChEBI" id="CHEBI:15378"/>
        <dbReference type="ChEBI" id="CHEBI:16389"/>
        <dbReference type="ChEBI" id="CHEBI:17976"/>
        <dbReference type="ChEBI" id="CHEBI:57540"/>
        <dbReference type="ChEBI" id="CHEBI:57945"/>
        <dbReference type="EC" id="7.1.1.2"/>
    </reaction>
</comment>
<feature type="transmembrane region" description="Helical" evidence="16">
    <location>
        <begin position="381"/>
        <end position="414"/>
    </location>
</feature>
<feature type="transmembrane region" description="Helical" evidence="16">
    <location>
        <begin position="341"/>
        <end position="361"/>
    </location>
</feature>
<evidence type="ECO:0000256" key="13">
    <source>
        <dbReference type="ARBA" id="ARBA00023128"/>
    </source>
</evidence>
<keyword evidence="6 16" id="KW-0679">Respiratory chain</keyword>
<dbReference type="GO" id="GO:0048039">
    <property type="term" value="F:ubiquinone binding"/>
    <property type="evidence" value="ECO:0007669"/>
    <property type="project" value="TreeGrafter"/>
</dbReference>
<sequence length="459" mass="51388">MLKIILPTIMLIPTALLSPKKFLWTNTTTYSLLIATLSLQWLLPSHYPHKNMTPWTGIDQISSPLLVLSCWLLPLMIMASQNHLQHEPPTRKRIFITTLITIQPFILLAFASTELMLFYISFEATLIPTLILITRWGNQPERLSAGIYLLFYTLISSLPLLVAMLYLHMQIGTLHLTMLKLTHPPLNNSWTGLLSSLALLMAFMVKAPLYGLHLWLPKAHVEAPIAGSMLFAALLLELGGYGIMRVTLLMSPTSNHLYYPFITLALWGALMTSSICLRQTDLKSLIAYSSVSHMGLVIAASMIQTHWAFSGAMLLMISHGLTSSMLFCLANTNYERTRSRILILTRGLQPLLPLMATWWLLANLTNMALPPTTNLMAELTIMIALFNWSTPTIILTGIATLLTASYTLFMLLMTQRGTMPTHITSIQNSTTREHLLMSLHILPMLLLIMKPNLISGILA</sequence>
<dbReference type="NCBIfam" id="TIGR01972">
    <property type="entry name" value="NDH_I_M"/>
    <property type="match status" value="1"/>
</dbReference>
<dbReference type="CTD" id="4538"/>
<evidence type="ECO:0000256" key="4">
    <source>
        <dbReference type="ARBA" id="ARBA00021006"/>
    </source>
</evidence>
<reference evidence="19" key="2">
    <citation type="submission" date="2010-02" db="EMBL/GenBank/DDBJ databases">
        <authorList>
            <person name="Kan X.-Z."/>
            <person name="Li X.-F."/>
        </authorList>
    </citation>
    <scope>NUCLEOTIDE SEQUENCE</scope>
    <source>
        <tissue evidence="19">Muscle</tissue>
    </source>
</reference>
<dbReference type="EMBL" id="KP306517">
    <property type="protein sequence ID" value="AKF33542.1"/>
    <property type="molecule type" value="Genomic_DNA"/>
</dbReference>
<evidence type="ECO:0000259" key="17">
    <source>
        <dbReference type="Pfam" id="PF00361"/>
    </source>
</evidence>
<evidence type="ECO:0000256" key="10">
    <source>
        <dbReference type="ARBA" id="ARBA00022989"/>
    </source>
</evidence>
<dbReference type="PRINTS" id="PR01437">
    <property type="entry name" value="NUOXDRDTASE4"/>
</dbReference>
<feature type="transmembrane region" description="Helical" evidence="16">
    <location>
        <begin position="94"/>
        <end position="111"/>
    </location>
</feature>
<name>D4PBQ7_COLLI</name>
<evidence type="ECO:0000256" key="9">
    <source>
        <dbReference type="ARBA" id="ARBA00022982"/>
    </source>
</evidence>
<feature type="transmembrane region" description="Helical" evidence="16">
    <location>
        <begin position="284"/>
        <end position="303"/>
    </location>
</feature>
<dbReference type="AlphaFoldDB" id="D4PBQ7"/>
<evidence type="ECO:0000313" key="20">
    <source>
        <dbReference type="EMBL" id="AKF33542.1"/>
    </source>
</evidence>
<dbReference type="Pfam" id="PF00361">
    <property type="entry name" value="Proton_antipo_M"/>
    <property type="match status" value="1"/>
</dbReference>
<dbReference type="GO" id="GO:0042773">
    <property type="term" value="P:ATP synthesis coupled electron transport"/>
    <property type="evidence" value="ECO:0007669"/>
    <property type="project" value="InterPro"/>
</dbReference>
<geneLocation type="mitochondrion" evidence="19"/>
<keyword evidence="5 16" id="KW-0813">Transport</keyword>
<dbReference type="EMBL" id="GU908131">
    <property type="protein sequence ID" value="ADD62362.1"/>
    <property type="molecule type" value="Genomic_DNA"/>
</dbReference>
<dbReference type="InterPro" id="IPR003918">
    <property type="entry name" value="NADH_UbQ_OxRdtase"/>
</dbReference>